<feature type="transmembrane region" description="Helical" evidence="8">
    <location>
        <begin position="851"/>
        <end position="875"/>
    </location>
</feature>
<keyword evidence="4 8" id="KW-1133">Transmembrane helix</keyword>
<feature type="transmembrane region" description="Helical" evidence="8">
    <location>
        <begin position="335"/>
        <end position="361"/>
    </location>
</feature>
<dbReference type="InterPro" id="IPR003838">
    <property type="entry name" value="ABC3_permease_C"/>
</dbReference>
<feature type="region of interest" description="Disordered" evidence="7">
    <location>
        <begin position="150"/>
        <end position="173"/>
    </location>
</feature>
<feature type="compositionally biased region" description="Low complexity" evidence="7">
    <location>
        <begin position="150"/>
        <end position="171"/>
    </location>
</feature>
<dbReference type="InterPro" id="IPR050250">
    <property type="entry name" value="Macrolide_Exporter_MacB"/>
</dbReference>
<feature type="transmembrane region" description="Helical" evidence="8">
    <location>
        <begin position="48"/>
        <end position="69"/>
    </location>
</feature>
<reference evidence="10 11" key="1">
    <citation type="submission" date="2018-11" db="EMBL/GenBank/DDBJ databases">
        <title>Whole genome sequence of Streptomyces paromomycinus NBRC 15454(T).</title>
        <authorList>
            <person name="Komaki H."/>
            <person name="Tamura T."/>
        </authorList>
    </citation>
    <scope>NUCLEOTIDE SEQUENCE [LARGE SCALE GENOMIC DNA]</scope>
    <source>
        <strain evidence="10 11">NBRC 15454</strain>
    </source>
</reference>
<evidence type="ECO:0000256" key="6">
    <source>
        <dbReference type="ARBA" id="ARBA00038076"/>
    </source>
</evidence>
<gene>
    <name evidence="10" type="ORF">GKJPGBOP_05426</name>
</gene>
<keyword evidence="3 8" id="KW-0812">Transmembrane</keyword>
<dbReference type="GO" id="GO:0022857">
    <property type="term" value="F:transmembrane transporter activity"/>
    <property type="evidence" value="ECO:0007669"/>
    <property type="project" value="TreeGrafter"/>
</dbReference>
<dbReference type="Proteomes" id="UP000286746">
    <property type="component" value="Unassembled WGS sequence"/>
</dbReference>
<evidence type="ECO:0000256" key="4">
    <source>
        <dbReference type="ARBA" id="ARBA00022989"/>
    </source>
</evidence>
<feature type="domain" description="ABC3 transporter permease C-terminal" evidence="9">
    <location>
        <begin position="803"/>
        <end position="909"/>
    </location>
</feature>
<keyword evidence="5 8" id="KW-0472">Membrane</keyword>
<accession>A0A401W8Q6</accession>
<sequence>MTYAPHDSPVRPVDPVRSVHPVRPVHPVRSRRTARFLAARSLKLHRRAWAAVFAVLVLTSLVLGGFALATLSTVAGHARVERYAGAAAVVTGDQTTRYTAKMLGDEAQSTSAELTERVRVPRSVLPRIAAVPGVRAAVADDAFPVAVSVRPTGTRTSTPTSTSTPTATPAPVYGHPWQAAALAPFTLREGRAPAGPRQVVLDGDLAAHAGVHVGDKITVQSLGAPAMYEVSGIAAPKGQGDRTGLGHQGAVFFTDQHARQLAGHPGSADAIGVLAEPGVSDEQIHAGVRAALGGTDPARSVTAGQRYEEDDTGLRVLTGDSRGEPEFLDAAPSRWGLLQLLVSVCTLVVMIAVLVVAGTVAQAVHQRAREMALLRAVGATPKQLRATVSREVRTVAVVAAVIGAIGAVPVFGLLLRLLRSRDAVPAGLELPSPWWLYAVPLLTAGLTVLVAWLAGTLACRRTATVRPAQAMGEAQSEPERPGRGRTVAGLVMLFLGVASAGTAVLQFGEVAAMAASTAAMTLVIGCALLGPWIARGALQVLGAPVRRFGGAGGYLAAAAAQANARRLGAAITPIVLMVAFVTVQLSGGATLDRQGGRQGVDAVRADLAVTTGGPGITQQSVDRIGRVPGVAAASGVLHSTVVLARKELGDPRLERLPVLAVDPAALPRVLDPGVVEGDTAKLGRGTVAVGKDRARSLGLGIGSVVTLRYGDGANVSLRVAAVYERSLALGDFLFATEELAPHMSAPLHSRVLLGLDVPAGQVQAAVQRVLADSAPGARVSPAPAGEQRQSEDRGVGEVITMVAVSVIGGFTVIAVLSTLTLIMIGRRQEIQLLRLVGAGRRQIRRMLRIEAAVVGLAGLVVGVVVALVPLVALSLPLTGALPYLPPAQAGVIVGVVAVTVAAGVLLPMRPALSKRHSAGLARR</sequence>
<feature type="transmembrane region" description="Helical" evidence="8">
    <location>
        <begin position="392"/>
        <end position="414"/>
    </location>
</feature>
<proteinExistence type="inferred from homology"/>
<evidence type="ECO:0000313" key="11">
    <source>
        <dbReference type="Proteomes" id="UP000286746"/>
    </source>
</evidence>
<keyword evidence="2" id="KW-1003">Cell membrane</keyword>
<dbReference type="EMBL" id="BHZD01000001">
    <property type="protein sequence ID" value="GCD45689.1"/>
    <property type="molecule type" value="Genomic_DNA"/>
</dbReference>
<evidence type="ECO:0000256" key="8">
    <source>
        <dbReference type="SAM" id="Phobius"/>
    </source>
</evidence>
<comment type="similarity">
    <text evidence="6">Belongs to the ABC-4 integral membrane protein family.</text>
</comment>
<feature type="transmembrane region" description="Helical" evidence="8">
    <location>
        <begin position="487"/>
        <end position="507"/>
    </location>
</feature>
<protein>
    <submittedName>
        <fullName evidence="10">ABC transporter permease</fullName>
    </submittedName>
</protein>
<dbReference type="AlphaFoldDB" id="A0A401W8Q6"/>
<evidence type="ECO:0000256" key="2">
    <source>
        <dbReference type="ARBA" id="ARBA00022475"/>
    </source>
</evidence>
<dbReference type="GO" id="GO:0005886">
    <property type="term" value="C:plasma membrane"/>
    <property type="evidence" value="ECO:0007669"/>
    <property type="project" value="UniProtKB-SubCell"/>
</dbReference>
<name>A0A401W8Q6_STREY</name>
<evidence type="ECO:0000256" key="3">
    <source>
        <dbReference type="ARBA" id="ARBA00022692"/>
    </source>
</evidence>
<evidence type="ECO:0000256" key="5">
    <source>
        <dbReference type="ARBA" id="ARBA00023136"/>
    </source>
</evidence>
<feature type="domain" description="ABC3 transporter permease C-terminal" evidence="9">
    <location>
        <begin position="344"/>
        <end position="460"/>
    </location>
</feature>
<comment type="subcellular location">
    <subcellularLocation>
        <location evidence="1">Cell membrane</location>
        <topology evidence="1">Multi-pass membrane protein</topology>
    </subcellularLocation>
</comment>
<evidence type="ECO:0000256" key="1">
    <source>
        <dbReference type="ARBA" id="ARBA00004651"/>
    </source>
</evidence>
<evidence type="ECO:0000313" key="10">
    <source>
        <dbReference type="EMBL" id="GCD45689.1"/>
    </source>
</evidence>
<feature type="transmembrane region" description="Helical" evidence="8">
    <location>
        <begin position="434"/>
        <end position="459"/>
    </location>
</feature>
<feature type="transmembrane region" description="Helical" evidence="8">
    <location>
        <begin position="887"/>
        <end position="906"/>
    </location>
</feature>
<dbReference type="Pfam" id="PF02687">
    <property type="entry name" value="FtsX"/>
    <property type="match status" value="2"/>
</dbReference>
<feature type="transmembrane region" description="Helical" evidence="8">
    <location>
        <begin position="513"/>
        <end position="534"/>
    </location>
</feature>
<dbReference type="PANTHER" id="PTHR30572:SF4">
    <property type="entry name" value="ABC TRANSPORTER PERMEASE YTRF"/>
    <property type="match status" value="1"/>
</dbReference>
<feature type="transmembrane region" description="Helical" evidence="8">
    <location>
        <begin position="567"/>
        <end position="587"/>
    </location>
</feature>
<evidence type="ECO:0000256" key="7">
    <source>
        <dbReference type="SAM" id="MobiDB-lite"/>
    </source>
</evidence>
<dbReference type="PANTHER" id="PTHR30572">
    <property type="entry name" value="MEMBRANE COMPONENT OF TRANSPORTER-RELATED"/>
    <property type="match status" value="1"/>
</dbReference>
<organism evidence="10 11">
    <name type="scientific">Streptomyces paromomycinus</name>
    <name type="common">Streptomyces rimosus subsp. paromomycinus</name>
    <dbReference type="NCBI Taxonomy" id="92743"/>
    <lineage>
        <taxon>Bacteria</taxon>
        <taxon>Bacillati</taxon>
        <taxon>Actinomycetota</taxon>
        <taxon>Actinomycetes</taxon>
        <taxon>Kitasatosporales</taxon>
        <taxon>Streptomycetaceae</taxon>
        <taxon>Streptomyces</taxon>
    </lineage>
</organism>
<keyword evidence="11" id="KW-1185">Reference proteome</keyword>
<comment type="caution">
    <text evidence="10">The sequence shown here is derived from an EMBL/GenBank/DDBJ whole genome shotgun (WGS) entry which is preliminary data.</text>
</comment>
<evidence type="ECO:0000259" key="9">
    <source>
        <dbReference type="Pfam" id="PF02687"/>
    </source>
</evidence>
<feature type="transmembrane region" description="Helical" evidence="8">
    <location>
        <begin position="798"/>
        <end position="824"/>
    </location>
</feature>